<dbReference type="PANTHER" id="PTHR43588:SF1">
    <property type="entry name" value="COBALT-PRECORRIN-8 METHYLMUTASE"/>
    <property type="match status" value="1"/>
</dbReference>
<protein>
    <submittedName>
        <fullName evidence="6">Cobalt-precorrin-8x methylmutase</fullName>
        <ecNumber evidence="6">5.4.99.61</ecNumber>
    </submittedName>
</protein>
<dbReference type="SUPFAM" id="SSF63965">
    <property type="entry name" value="Precorrin-8X methylmutase CbiC/CobH"/>
    <property type="match status" value="1"/>
</dbReference>
<dbReference type="Pfam" id="PF02570">
    <property type="entry name" value="CbiC"/>
    <property type="match status" value="1"/>
</dbReference>
<sequence length="213" mass="22227">MSESTVFDYEKDGAAIYRESFATIRAEADLAGLPADVSQVAVRMIHACGMVDLVRDLAFSPQVVADARKALHDGAPILCDANMVASGVTRKRLPADNEVICTLADPSVPDLAARLGTTRSAAALELWRDRLEGSVVAIGNAPTALFRLLEMIEEGAPRPAAVLGIPVGFVGAAESKDALAEHASGIEYLVVRGRRGGSAMAAAAINAIASETE</sequence>
<comment type="similarity">
    <text evidence="2">Belongs to the CobH/CbiC family.</text>
</comment>
<dbReference type="AlphaFoldDB" id="A0A291QHB7"/>
<keyword evidence="3" id="KW-0169">Cobalamin biosynthesis</keyword>
<name>A0A291QHB7_9ACTN</name>
<evidence type="ECO:0000256" key="3">
    <source>
        <dbReference type="ARBA" id="ARBA00022573"/>
    </source>
</evidence>
<dbReference type="Gene3D" id="3.40.50.10230">
    <property type="entry name" value="Cobalamin biosynthesis CobH/CbiC, precorrin-8X methylmutase"/>
    <property type="match status" value="1"/>
</dbReference>
<dbReference type="GO" id="GO:0009236">
    <property type="term" value="P:cobalamin biosynthetic process"/>
    <property type="evidence" value="ECO:0007669"/>
    <property type="project" value="UniProtKB-UniPathway"/>
</dbReference>
<proteinExistence type="inferred from homology"/>
<evidence type="ECO:0000256" key="4">
    <source>
        <dbReference type="ARBA" id="ARBA00023235"/>
    </source>
</evidence>
<dbReference type="GO" id="GO:0016993">
    <property type="term" value="F:precorrin-8X methylmutase activity"/>
    <property type="evidence" value="ECO:0007669"/>
    <property type="project" value="UniProtKB-EC"/>
</dbReference>
<organism evidence="6 7">
    <name type="scientific">Streptomyces formicae</name>
    <dbReference type="NCBI Taxonomy" id="1616117"/>
    <lineage>
        <taxon>Bacteria</taxon>
        <taxon>Bacillati</taxon>
        <taxon>Actinomycetota</taxon>
        <taxon>Actinomycetes</taxon>
        <taxon>Kitasatosporales</taxon>
        <taxon>Streptomycetaceae</taxon>
        <taxon>Streptomyces</taxon>
    </lineage>
</organism>
<feature type="domain" description="Cobalamin biosynthesis precorrin-8X methylmutase CobH/CbiC" evidence="5">
    <location>
        <begin position="16"/>
        <end position="210"/>
    </location>
</feature>
<dbReference type="InterPro" id="IPR003722">
    <property type="entry name" value="Cbl_synth_CobH/CbiC"/>
</dbReference>
<keyword evidence="7" id="KW-1185">Reference proteome</keyword>
<dbReference type="KEGG" id="sfk:KY5_6083"/>
<evidence type="ECO:0000256" key="1">
    <source>
        <dbReference type="ARBA" id="ARBA00004953"/>
    </source>
</evidence>
<dbReference type="UniPathway" id="UPA00148"/>
<keyword evidence="4 6" id="KW-0413">Isomerase</keyword>
<dbReference type="InterPro" id="IPR036588">
    <property type="entry name" value="CobH/CbiC_sf"/>
</dbReference>
<dbReference type="Proteomes" id="UP000221011">
    <property type="component" value="Chromosome"/>
</dbReference>
<evidence type="ECO:0000313" key="6">
    <source>
        <dbReference type="EMBL" id="ATL31101.1"/>
    </source>
</evidence>
<comment type="pathway">
    <text evidence="1">Cofactor biosynthesis; adenosylcobalamin biosynthesis.</text>
</comment>
<reference evidence="6 7" key="1">
    <citation type="submission" date="2017-08" db="EMBL/GenBank/DDBJ databases">
        <title>Complete Genome Sequence of Streptomyces formicae KY5, the formicamycin producer.</title>
        <authorList>
            <person name="Holmes N.A."/>
            <person name="Devine R."/>
            <person name="Qin Z."/>
            <person name="Seipke R.F."/>
            <person name="Wilkinson B."/>
            <person name="Hutchings M.I."/>
        </authorList>
    </citation>
    <scope>NUCLEOTIDE SEQUENCE [LARGE SCALE GENOMIC DNA]</scope>
    <source>
        <strain evidence="6 7">KY5</strain>
    </source>
</reference>
<dbReference type="PANTHER" id="PTHR43588">
    <property type="entry name" value="COBALT-PRECORRIN-8 METHYLMUTASE"/>
    <property type="match status" value="1"/>
</dbReference>
<dbReference type="EC" id="5.4.99.61" evidence="6"/>
<accession>A0A291QHB7</accession>
<evidence type="ECO:0000313" key="7">
    <source>
        <dbReference type="Proteomes" id="UP000221011"/>
    </source>
</evidence>
<dbReference type="NCBIfam" id="NF006136">
    <property type="entry name" value="PRK08285.1"/>
    <property type="match status" value="1"/>
</dbReference>
<evidence type="ECO:0000259" key="5">
    <source>
        <dbReference type="Pfam" id="PF02570"/>
    </source>
</evidence>
<evidence type="ECO:0000256" key="2">
    <source>
        <dbReference type="ARBA" id="ARBA00009774"/>
    </source>
</evidence>
<gene>
    <name evidence="6" type="ORF">KY5_6083</name>
</gene>
<dbReference type="EMBL" id="CP022685">
    <property type="protein sequence ID" value="ATL31101.1"/>
    <property type="molecule type" value="Genomic_DNA"/>
</dbReference>